<dbReference type="HOGENOM" id="CLU_2108644_0_0_1"/>
<feature type="compositionally biased region" description="Low complexity" evidence="1">
    <location>
        <begin position="1"/>
        <end position="16"/>
    </location>
</feature>
<feature type="region of interest" description="Disordered" evidence="1">
    <location>
        <begin position="1"/>
        <end position="115"/>
    </location>
</feature>
<feature type="compositionally biased region" description="Polar residues" evidence="1">
    <location>
        <begin position="97"/>
        <end position="108"/>
    </location>
</feature>
<gene>
    <name evidence="2" type="ORF">BOTBODRAFT_55659</name>
</gene>
<name>A0A067MEN3_BOTB1</name>
<dbReference type="AlphaFoldDB" id="A0A067MEN3"/>
<organism evidence="2 3">
    <name type="scientific">Botryobasidium botryosum (strain FD-172 SS1)</name>
    <dbReference type="NCBI Taxonomy" id="930990"/>
    <lineage>
        <taxon>Eukaryota</taxon>
        <taxon>Fungi</taxon>
        <taxon>Dikarya</taxon>
        <taxon>Basidiomycota</taxon>
        <taxon>Agaricomycotina</taxon>
        <taxon>Agaricomycetes</taxon>
        <taxon>Cantharellales</taxon>
        <taxon>Botryobasidiaceae</taxon>
        <taxon>Botryobasidium</taxon>
    </lineage>
</organism>
<evidence type="ECO:0000313" key="2">
    <source>
        <dbReference type="EMBL" id="KDQ14233.1"/>
    </source>
</evidence>
<reference evidence="3" key="1">
    <citation type="journal article" date="2014" name="Proc. Natl. Acad. Sci. U.S.A.">
        <title>Extensive sampling of basidiomycete genomes demonstrates inadequacy of the white-rot/brown-rot paradigm for wood decay fungi.</title>
        <authorList>
            <person name="Riley R."/>
            <person name="Salamov A.A."/>
            <person name="Brown D.W."/>
            <person name="Nagy L.G."/>
            <person name="Floudas D."/>
            <person name="Held B.W."/>
            <person name="Levasseur A."/>
            <person name="Lombard V."/>
            <person name="Morin E."/>
            <person name="Otillar R."/>
            <person name="Lindquist E.A."/>
            <person name="Sun H."/>
            <person name="LaButti K.M."/>
            <person name="Schmutz J."/>
            <person name="Jabbour D."/>
            <person name="Luo H."/>
            <person name="Baker S.E."/>
            <person name="Pisabarro A.G."/>
            <person name="Walton J.D."/>
            <person name="Blanchette R.A."/>
            <person name="Henrissat B."/>
            <person name="Martin F."/>
            <person name="Cullen D."/>
            <person name="Hibbett D.S."/>
            <person name="Grigoriev I.V."/>
        </authorList>
    </citation>
    <scope>NUCLEOTIDE SEQUENCE [LARGE SCALE GENOMIC DNA]</scope>
    <source>
        <strain evidence="3">FD-172 SS1</strain>
    </source>
</reference>
<evidence type="ECO:0000256" key="1">
    <source>
        <dbReference type="SAM" id="MobiDB-lite"/>
    </source>
</evidence>
<feature type="compositionally biased region" description="Polar residues" evidence="1">
    <location>
        <begin position="46"/>
        <end position="64"/>
    </location>
</feature>
<dbReference type="EMBL" id="KL198039">
    <property type="protein sequence ID" value="KDQ14233.1"/>
    <property type="molecule type" value="Genomic_DNA"/>
</dbReference>
<accession>A0A067MEN3</accession>
<evidence type="ECO:0000313" key="3">
    <source>
        <dbReference type="Proteomes" id="UP000027195"/>
    </source>
</evidence>
<keyword evidence="3" id="KW-1185">Reference proteome</keyword>
<dbReference type="InParanoid" id="A0A067MEN3"/>
<proteinExistence type="predicted"/>
<dbReference type="Proteomes" id="UP000027195">
    <property type="component" value="Unassembled WGS sequence"/>
</dbReference>
<protein>
    <submittedName>
        <fullName evidence="2">Uncharacterized protein</fullName>
    </submittedName>
</protein>
<sequence>MVPAALPTAPSPSSTPIDAPQTSEDVIMAHADQHSIVDGNADAGPGSTNHGEQHPNPSASNLERPSTPDIRVHGEGMNDGMSDGTNDITAEPGRHPTISTSAPSTDSELTPPPSQ</sequence>